<dbReference type="PANTHER" id="PTHR35793:SF2">
    <property type="entry name" value="INNER MEMBRANE PROTEIN YJIG"/>
    <property type="match status" value="1"/>
</dbReference>
<keyword evidence="1" id="KW-0812">Transmembrane</keyword>
<keyword evidence="1" id="KW-0472">Membrane</keyword>
<dbReference type="Pfam" id="PF07670">
    <property type="entry name" value="Gate"/>
    <property type="match status" value="1"/>
</dbReference>
<reference evidence="3 4" key="1">
    <citation type="submission" date="2018-05" db="EMBL/GenBank/DDBJ databases">
        <title>A metagenomic window into the 2 km-deep terrestrial subsurface aquifer revealed taxonomically and functionally diverse microbial community comprising novel uncultured bacterial lineages.</title>
        <authorList>
            <person name="Kadnikov V.V."/>
            <person name="Mardanov A.V."/>
            <person name="Beletsky A.V."/>
            <person name="Banks D."/>
            <person name="Pimenov N.V."/>
            <person name="Frank Y.A."/>
            <person name="Karnachuk O.V."/>
            <person name="Ravin N.V."/>
        </authorList>
    </citation>
    <scope>NUCLEOTIDE SEQUENCE [LARGE SCALE GENOMIC DNA]</scope>
    <source>
        <strain evidence="3">BY</strain>
    </source>
</reference>
<name>A0A2Z4Y860_SUMC1</name>
<gene>
    <name evidence="3" type="ORF">BRCON_2692</name>
</gene>
<accession>A0A2Z4Y860</accession>
<evidence type="ECO:0000313" key="3">
    <source>
        <dbReference type="EMBL" id="AXA37434.1"/>
    </source>
</evidence>
<dbReference type="PANTHER" id="PTHR35793">
    <property type="entry name" value="INNER MEMBRANE PROTEIN YJIG"/>
    <property type="match status" value="1"/>
</dbReference>
<dbReference type="KEGG" id="schv:BRCON_2692"/>
<organism evidence="3 4">
    <name type="scientific">Sumerlaea chitinivorans</name>
    <dbReference type="NCBI Taxonomy" id="2250252"/>
    <lineage>
        <taxon>Bacteria</taxon>
        <taxon>Candidatus Sumerlaeota</taxon>
        <taxon>Candidatus Sumerlaeia</taxon>
        <taxon>Candidatus Sumerlaeales</taxon>
        <taxon>Candidatus Sumerlaeaceae</taxon>
        <taxon>Candidatus Sumerlaea</taxon>
    </lineage>
</organism>
<feature type="transmembrane region" description="Helical" evidence="1">
    <location>
        <begin position="157"/>
        <end position="179"/>
    </location>
</feature>
<keyword evidence="1" id="KW-1133">Transmembrane helix</keyword>
<feature type="domain" description="Nucleoside transporter/FeoB GTPase Gate" evidence="2">
    <location>
        <begin position="50"/>
        <end position="150"/>
    </location>
</feature>
<dbReference type="GO" id="GO:0005886">
    <property type="term" value="C:plasma membrane"/>
    <property type="evidence" value="ECO:0007669"/>
    <property type="project" value="TreeGrafter"/>
</dbReference>
<evidence type="ECO:0000259" key="2">
    <source>
        <dbReference type="Pfam" id="PF07670"/>
    </source>
</evidence>
<proteinExistence type="predicted"/>
<dbReference type="Proteomes" id="UP000262583">
    <property type="component" value="Chromosome"/>
</dbReference>
<dbReference type="InterPro" id="IPR052549">
    <property type="entry name" value="SpmB"/>
</dbReference>
<dbReference type="EMBL" id="CP030759">
    <property type="protein sequence ID" value="AXA37434.1"/>
    <property type="molecule type" value="Genomic_DNA"/>
</dbReference>
<protein>
    <submittedName>
        <fullName evidence="3">Spore maturation protein B</fullName>
    </submittedName>
</protein>
<evidence type="ECO:0000313" key="4">
    <source>
        <dbReference type="Proteomes" id="UP000262583"/>
    </source>
</evidence>
<feature type="transmembrane region" description="Helical" evidence="1">
    <location>
        <begin position="130"/>
        <end position="150"/>
    </location>
</feature>
<evidence type="ECO:0000256" key="1">
    <source>
        <dbReference type="SAM" id="Phobius"/>
    </source>
</evidence>
<dbReference type="AlphaFoldDB" id="A0A2Z4Y860"/>
<feature type="transmembrane region" description="Helical" evidence="1">
    <location>
        <begin position="12"/>
        <end position="30"/>
    </location>
</feature>
<sequence>MADLFTDVMRTISIFTIPILIFGIVVLGMLRNVKVYESFVTGGKEGFDIFLRILPYLVAVFVAIGMFRASGALDALSELLKPLVAKVGMPPEVLPVALMRPLSGSGSMGLASEIIKAKPNSFEAFVASNVFGSTDTTFYVIAVYFGAVGIRKIRHAMVAGLVADLVGILVAVAVSHAVWGK</sequence>
<feature type="transmembrane region" description="Helical" evidence="1">
    <location>
        <begin position="50"/>
        <end position="69"/>
    </location>
</feature>
<dbReference type="InterPro" id="IPR011642">
    <property type="entry name" value="Gate_dom"/>
</dbReference>